<evidence type="ECO:0000259" key="2">
    <source>
        <dbReference type="Pfam" id="PF12804"/>
    </source>
</evidence>
<dbReference type="PANTHER" id="PTHR43777">
    <property type="entry name" value="MOLYBDENUM COFACTOR CYTIDYLYLTRANSFERASE"/>
    <property type="match status" value="1"/>
</dbReference>
<dbReference type="CDD" id="cd04182">
    <property type="entry name" value="GT_2_like_f"/>
    <property type="match status" value="1"/>
</dbReference>
<dbReference type="Proteomes" id="UP001259982">
    <property type="component" value="Unassembled WGS sequence"/>
</dbReference>
<protein>
    <submittedName>
        <fullName evidence="3">Nucleotidyltransferase family protein</fullName>
    </submittedName>
</protein>
<dbReference type="InterPro" id="IPR029044">
    <property type="entry name" value="Nucleotide-diphossugar_trans"/>
</dbReference>
<dbReference type="Pfam" id="PF12804">
    <property type="entry name" value="NTP_transf_3"/>
    <property type="match status" value="1"/>
</dbReference>
<dbReference type="SUPFAM" id="SSF82649">
    <property type="entry name" value="SufE/NifU"/>
    <property type="match status" value="1"/>
</dbReference>
<dbReference type="SUPFAM" id="SSF53448">
    <property type="entry name" value="Nucleotide-diphospho-sugar transferases"/>
    <property type="match status" value="1"/>
</dbReference>
<gene>
    <name evidence="3" type="ORF">RM531_03360</name>
</gene>
<keyword evidence="4" id="KW-1185">Reference proteome</keyword>
<keyword evidence="1" id="KW-0460">Magnesium</keyword>
<dbReference type="Gene3D" id="3.90.550.10">
    <property type="entry name" value="Spore Coat Polysaccharide Biosynthesis Protein SpsA, Chain A"/>
    <property type="match status" value="1"/>
</dbReference>
<dbReference type="RefSeq" id="WP_311657298.1">
    <property type="nucleotide sequence ID" value="NZ_JAVRHY010000002.1"/>
</dbReference>
<dbReference type="PANTHER" id="PTHR43777:SF1">
    <property type="entry name" value="MOLYBDENUM COFACTOR CYTIDYLYLTRANSFERASE"/>
    <property type="match status" value="1"/>
</dbReference>
<organism evidence="3 4">
    <name type="scientific">Spectribacter acetivorans</name>
    <dbReference type="NCBI Taxonomy" id="3075603"/>
    <lineage>
        <taxon>Bacteria</taxon>
        <taxon>Pseudomonadati</taxon>
        <taxon>Pseudomonadota</taxon>
        <taxon>Gammaproteobacteria</taxon>
        <taxon>Salinisphaerales</taxon>
        <taxon>Salinisphaeraceae</taxon>
        <taxon>Spectribacter</taxon>
    </lineage>
</organism>
<dbReference type="EMBL" id="JAVRHY010000002">
    <property type="protein sequence ID" value="MDT0617499.1"/>
    <property type="molecule type" value="Genomic_DNA"/>
</dbReference>
<dbReference type="InterPro" id="IPR025877">
    <property type="entry name" value="MobA-like_NTP_Trfase"/>
</dbReference>
<evidence type="ECO:0000256" key="1">
    <source>
        <dbReference type="ARBA" id="ARBA00022842"/>
    </source>
</evidence>
<feature type="domain" description="MobA-like NTP transferase" evidence="2">
    <location>
        <begin position="8"/>
        <end position="169"/>
    </location>
</feature>
<reference evidence="3 4" key="1">
    <citation type="submission" date="2023-09" db="EMBL/GenBank/DDBJ databases">
        <authorList>
            <person name="Rey-Velasco X."/>
        </authorList>
    </citation>
    <scope>NUCLEOTIDE SEQUENCE [LARGE SCALE GENOMIC DNA]</scope>
    <source>
        <strain evidence="3 4">P385</strain>
    </source>
</reference>
<accession>A0ABU3B4W4</accession>
<dbReference type="Gene3D" id="3.90.1010.10">
    <property type="match status" value="1"/>
</dbReference>
<evidence type="ECO:0000313" key="3">
    <source>
        <dbReference type="EMBL" id="MDT0617499.1"/>
    </source>
</evidence>
<comment type="caution">
    <text evidence="3">The sequence shown here is derived from an EMBL/GenBank/DDBJ whole genome shotgun (WGS) entry which is preliminary data.</text>
</comment>
<name>A0ABU3B4W4_9GAMM</name>
<sequence>MTEARIAAVVLAAGQSRRMGPLDKLLLTVDGQPCVVHAVRAALAAGADPVRVVVAAADNPVAQALAGWPVQIVVSLHADEGMAHSLAAGVSGLAEDVTGALIMLGDMPLVSAESLIRLCRTLRDNPALAACVPSHLGRRGNPVLWHRRHFPALQALTGDHGARSLLRSLEARVAEVAVPDDGVLIDIDTAEAAADLQHRLRLAAGEVSPAPDLATLAEASPGQAPMPGQGVELSLDGRFCPDQATVWLATDGGRIACCDATAHGCLLSRAAAGALRRDAPGADLGAILDAATYLRGLAAGEGGAPPPGFPSLAAFAALQQFPRRLGCVLLPFETASRLLASRTSDQPAAPDGR</sequence>
<proteinExistence type="predicted"/>
<evidence type="ECO:0000313" key="4">
    <source>
        <dbReference type="Proteomes" id="UP001259982"/>
    </source>
</evidence>